<reference evidence="2" key="2">
    <citation type="submission" date="2015-07" db="EMBL/GenBank/DDBJ databases">
        <authorList>
            <person name="Noorani M."/>
        </authorList>
    </citation>
    <scope>NUCLEOTIDE SEQUENCE</scope>
    <source>
        <strain evidence="2">Yugu1</strain>
    </source>
</reference>
<feature type="region of interest" description="Disordered" evidence="1">
    <location>
        <begin position="23"/>
        <end position="123"/>
    </location>
</feature>
<dbReference type="AlphaFoldDB" id="A0A368SF86"/>
<feature type="compositionally biased region" description="Low complexity" evidence="1">
    <location>
        <begin position="61"/>
        <end position="82"/>
    </location>
</feature>
<evidence type="ECO:0000256" key="1">
    <source>
        <dbReference type="SAM" id="MobiDB-lite"/>
    </source>
</evidence>
<dbReference type="EMBL" id="CM003536">
    <property type="protein sequence ID" value="RCV41031.1"/>
    <property type="molecule type" value="Genomic_DNA"/>
</dbReference>
<evidence type="ECO:0000313" key="2">
    <source>
        <dbReference type="EMBL" id="RCV41031.1"/>
    </source>
</evidence>
<sequence>MYGIDTEQILFYRKQLAYELKHESNDHPSTSTQYIDESPLHVYSARPPSGSSRSPLHDLSSTKTPSVSGSSISTSFDSLGGSKPNAGKEDTLSSSLGLNAEQEDAEVHNKPKRKRTKTDKTEVKTPVVRQRLHTETAHSLCDLVLKADPNNESSNLITLNSLVMTIKECATFLSGGSATLEMLKETLTLTAGLDIKENNRYRVIVGPMDMSTLDNDTGSEAFKDAVKTQMVVPSIPQTCMMVFLPVKKGSDWSVYCINKVCQRIDYLICSSNEEPIDAAELCKPLLKEVDFSTRKIFDFMDWSPAPVPFEKKISSCDTGLLAMYFMEMYNGKQFGLEVEDTKTWSES</sequence>
<accession>A0A368SF86</accession>
<proteinExistence type="predicted"/>
<reference evidence="2" key="1">
    <citation type="journal article" date="2012" name="Nat. Biotechnol.">
        <title>Reference genome sequence of the model plant Setaria.</title>
        <authorList>
            <person name="Bennetzen J.L."/>
            <person name="Schmutz J."/>
            <person name="Wang H."/>
            <person name="Percifield R."/>
            <person name="Hawkins J."/>
            <person name="Pontaroli A.C."/>
            <person name="Estep M."/>
            <person name="Feng L."/>
            <person name="Vaughn J.N."/>
            <person name="Grimwood J."/>
            <person name="Jenkins J."/>
            <person name="Barry K."/>
            <person name="Lindquist E."/>
            <person name="Hellsten U."/>
            <person name="Deshpande S."/>
            <person name="Wang X."/>
            <person name="Wu X."/>
            <person name="Mitros T."/>
            <person name="Triplett J."/>
            <person name="Yang X."/>
            <person name="Ye C.Y."/>
            <person name="Mauro-Herrera M."/>
            <person name="Wang L."/>
            <person name="Li P."/>
            <person name="Sharma M."/>
            <person name="Sharma R."/>
            <person name="Ronald P.C."/>
            <person name="Panaud O."/>
            <person name="Kellogg E.A."/>
            <person name="Brutnell T.P."/>
            <person name="Doust A.N."/>
            <person name="Tuskan G.A."/>
            <person name="Rokhsar D."/>
            <person name="Devos K.M."/>
        </authorList>
    </citation>
    <scope>NUCLEOTIDE SEQUENCE [LARGE SCALE GENOMIC DNA]</scope>
    <source>
        <strain evidence="2">Yugu1</strain>
    </source>
</reference>
<gene>
    <name evidence="2" type="ORF">SETIT_9G103200v2</name>
</gene>
<evidence type="ECO:0008006" key="3">
    <source>
        <dbReference type="Google" id="ProtNLM"/>
    </source>
</evidence>
<name>A0A368SF86_SETIT</name>
<organism evidence="2">
    <name type="scientific">Setaria italica</name>
    <name type="common">Foxtail millet</name>
    <name type="synonym">Panicum italicum</name>
    <dbReference type="NCBI Taxonomy" id="4555"/>
    <lineage>
        <taxon>Eukaryota</taxon>
        <taxon>Viridiplantae</taxon>
        <taxon>Streptophyta</taxon>
        <taxon>Embryophyta</taxon>
        <taxon>Tracheophyta</taxon>
        <taxon>Spermatophyta</taxon>
        <taxon>Magnoliopsida</taxon>
        <taxon>Liliopsida</taxon>
        <taxon>Poales</taxon>
        <taxon>Poaceae</taxon>
        <taxon>PACMAD clade</taxon>
        <taxon>Panicoideae</taxon>
        <taxon>Panicodae</taxon>
        <taxon>Paniceae</taxon>
        <taxon>Cenchrinae</taxon>
        <taxon>Setaria</taxon>
    </lineage>
</organism>
<protein>
    <recommendedName>
        <fullName evidence="3">Ubiquitin-like protease family profile domain-containing protein</fullName>
    </recommendedName>
</protein>
<dbReference type="Gene3D" id="3.40.395.10">
    <property type="entry name" value="Adenoviral Proteinase, Chain A"/>
    <property type="match status" value="1"/>
</dbReference>
<feature type="compositionally biased region" description="Low complexity" evidence="1">
    <location>
        <begin position="44"/>
        <end position="54"/>
    </location>
</feature>